<dbReference type="InterPro" id="IPR004573">
    <property type="entry name" value="rRNA_ssu_MeTfrase_B"/>
</dbReference>
<dbReference type="InterPro" id="IPR018314">
    <property type="entry name" value="RsmB/NOL1/NOP2-like_CS"/>
</dbReference>
<dbReference type="InterPro" id="IPR006027">
    <property type="entry name" value="NusB_RsmB_TIM44"/>
</dbReference>
<feature type="domain" description="SAM-dependent MTase RsmB/NOP-type" evidence="15">
    <location>
        <begin position="140"/>
        <end position="437"/>
    </location>
</feature>
<feature type="binding site" evidence="14">
    <location>
        <position position="296"/>
    </location>
    <ligand>
        <name>S-adenosyl-L-methionine</name>
        <dbReference type="ChEBI" id="CHEBI:59789"/>
    </ligand>
</feature>
<dbReference type="SUPFAM" id="SSF48013">
    <property type="entry name" value="NusB-like"/>
    <property type="match status" value="1"/>
</dbReference>
<dbReference type="PRINTS" id="PR02008">
    <property type="entry name" value="RCMTFAMILY"/>
</dbReference>
<evidence type="ECO:0000256" key="2">
    <source>
        <dbReference type="ARBA" id="ARBA00004496"/>
    </source>
</evidence>
<keyword evidence="5" id="KW-0963">Cytoplasm</keyword>
<feature type="binding site" evidence="14">
    <location>
        <position position="269"/>
    </location>
    <ligand>
        <name>S-adenosyl-L-methionine</name>
        <dbReference type="ChEBI" id="CHEBI:59789"/>
    </ligand>
</feature>
<evidence type="ECO:0000256" key="9">
    <source>
        <dbReference type="ARBA" id="ARBA00022691"/>
    </source>
</evidence>
<dbReference type="GO" id="GO:0006355">
    <property type="term" value="P:regulation of DNA-templated transcription"/>
    <property type="evidence" value="ECO:0007669"/>
    <property type="project" value="InterPro"/>
</dbReference>
<dbReference type="InterPro" id="IPR029063">
    <property type="entry name" value="SAM-dependent_MTases_sf"/>
</dbReference>
<evidence type="ECO:0000256" key="14">
    <source>
        <dbReference type="PROSITE-ProRule" id="PRU01023"/>
    </source>
</evidence>
<dbReference type="SUPFAM" id="SSF53335">
    <property type="entry name" value="S-adenosyl-L-methionine-dependent methyltransferases"/>
    <property type="match status" value="1"/>
</dbReference>
<evidence type="ECO:0000256" key="13">
    <source>
        <dbReference type="ARBA" id="ARBA00047283"/>
    </source>
</evidence>
<feature type="active site" description="Nucleophile" evidence="14">
    <location>
        <position position="365"/>
    </location>
</feature>
<dbReference type="InterPro" id="IPR023267">
    <property type="entry name" value="RCMT"/>
</dbReference>
<dbReference type="InterPro" id="IPR049560">
    <property type="entry name" value="MeTrfase_RsmB-F_NOP2_cat"/>
</dbReference>
<dbReference type="KEGG" id="mflg:ABS361_19685"/>
<evidence type="ECO:0000256" key="5">
    <source>
        <dbReference type="ARBA" id="ARBA00022490"/>
    </source>
</evidence>
<dbReference type="RefSeq" id="WP_407052042.1">
    <property type="nucleotide sequence ID" value="NZ_CP158568.1"/>
</dbReference>
<name>A0AAU7XJD5_9HYPH</name>
<comment type="subcellular location">
    <subcellularLocation>
        <location evidence="2">Cytoplasm</location>
    </subcellularLocation>
</comment>
<keyword evidence="10 14" id="KW-0694">RNA-binding</keyword>
<feature type="binding site" evidence="14">
    <location>
        <begin position="248"/>
        <end position="254"/>
    </location>
    <ligand>
        <name>S-adenosyl-L-methionine</name>
        <dbReference type="ChEBI" id="CHEBI:59789"/>
    </ligand>
</feature>
<evidence type="ECO:0000256" key="3">
    <source>
        <dbReference type="ARBA" id="ARBA00007494"/>
    </source>
</evidence>
<evidence type="ECO:0000256" key="12">
    <source>
        <dbReference type="ARBA" id="ARBA00031088"/>
    </source>
</evidence>
<feature type="binding site" evidence="14">
    <location>
        <position position="312"/>
    </location>
    <ligand>
        <name>S-adenosyl-L-methionine</name>
        <dbReference type="ChEBI" id="CHEBI:59789"/>
    </ligand>
</feature>
<dbReference type="PANTHER" id="PTHR22807:SF61">
    <property type="entry name" value="NOL1_NOP2_SUN FAMILY PROTEIN _ ANTITERMINATION NUSB DOMAIN-CONTAINING PROTEIN"/>
    <property type="match status" value="1"/>
</dbReference>
<evidence type="ECO:0000256" key="1">
    <source>
        <dbReference type="ARBA" id="ARBA00002724"/>
    </source>
</evidence>
<evidence type="ECO:0000256" key="7">
    <source>
        <dbReference type="ARBA" id="ARBA00022603"/>
    </source>
</evidence>
<keyword evidence="7 14" id="KW-0489">Methyltransferase</keyword>
<dbReference type="InterPro" id="IPR035926">
    <property type="entry name" value="NusB-like_sf"/>
</dbReference>
<dbReference type="PANTHER" id="PTHR22807">
    <property type="entry name" value="NOP2 YEAST -RELATED NOL1/NOP2/FMU SUN DOMAIN-CONTAINING"/>
    <property type="match status" value="1"/>
</dbReference>
<organism evidence="16">
    <name type="scientific">Methyloraptor flagellatus</name>
    <dbReference type="NCBI Taxonomy" id="3162530"/>
    <lineage>
        <taxon>Bacteria</taxon>
        <taxon>Pseudomonadati</taxon>
        <taxon>Pseudomonadota</taxon>
        <taxon>Alphaproteobacteria</taxon>
        <taxon>Hyphomicrobiales</taxon>
        <taxon>Ancalomicrobiaceae</taxon>
        <taxon>Methyloraptor</taxon>
    </lineage>
</organism>
<accession>A0AAU7XJD5</accession>
<dbReference type="Pfam" id="PF01029">
    <property type="entry name" value="NusB"/>
    <property type="match status" value="1"/>
</dbReference>
<dbReference type="InterPro" id="IPR001678">
    <property type="entry name" value="MeTrfase_RsmB-F_NOP2_dom"/>
</dbReference>
<dbReference type="GO" id="GO:0008649">
    <property type="term" value="F:rRNA methyltransferase activity"/>
    <property type="evidence" value="ECO:0007669"/>
    <property type="project" value="InterPro"/>
</dbReference>
<dbReference type="GO" id="GO:0005737">
    <property type="term" value="C:cytoplasm"/>
    <property type="evidence" value="ECO:0007669"/>
    <property type="project" value="UniProtKB-SubCell"/>
</dbReference>
<evidence type="ECO:0000259" key="15">
    <source>
        <dbReference type="PROSITE" id="PS51686"/>
    </source>
</evidence>
<dbReference type="Gene3D" id="3.40.50.150">
    <property type="entry name" value="Vaccinia Virus protein VP39"/>
    <property type="match status" value="1"/>
</dbReference>
<comment type="similarity">
    <text evidence="3 14">Belongs to the class I-like SAM-binding methyltransferase superfamily. RsmB/NOP family.</text>
</comment>
<sequence length="439" mass="47228">MPGLAARRLATDILAKIVEKNRPLDMEFDSRSTTPAFRNLAPKDRAFVRAMVSTALRRLGQIDDVLRRLIEKPLPDKADRVVDILRVGVAQILFLDVPDHAAVSLSVTLTDEDRIAKAWKGLVNGVLRTLARRKDEILADQDAAALNTPEWLFESWTAAYGPERARAIAEAHLTEAALDLTVKSDPARWAAALGGAVLPTGSVRLAGGGAIDKLEGFLEGEWWVQDAAAALPARLLGDVKGRQVADLCAAPGGKTAELAAAGAEVTAVDLSPERLERVKQNMGRLRLPNVRVVAADLETWTPKESFDAILLDAPCSATGTIRRHPDVMLLKSPEDVATLAALQKRLLERVSAWVKPGGALVYCTCSLQPEEGEAQIEAFLAAGAPFRRLPVRPEEIGGLAQAITLAGDLRTLPFHLPATDAQPGGCDGFFAARLIRNES</sequence>
<dbReference type="NCBIfam" id="TIGR00563">
    <property type="entry name" value="rsmB"/>
    <property type="match status" value="1"/>
</dbReference>
<dbReference type="Pfam" id="PF01189">
    <property type="entry name" value="Methyltr_RsmB-F"/>
    <property type="match status" value="1"/>
</dbReference>
<gene>
    <name evidence="16" type="primary">rsmB</name>
    <name evidence="16" type="ORF">ABS361_19685</name>
</gene>
<dbReference type="EMBL" id="CP158568">
    <property type="protein sequence ID" value="XBY46955.1"/>
    <property type="molecule type" value="Genomic_DNA"/>
</dbReference>
<dbReference type="PROSITE" id="PS01153">
    <property type="entry name" value="NOL1_NOP2_SUN"/>
    <property type="match status" value="1"/>
</dbReference>
<evidence type="ECO:0000256" key="6">
    <source>
        <dbReference type="ARBA" id="ARBA00022552"/>
    </source>
</evidence>
<dbReference type="EC" id="2.1.1.176" evidence="4"/>
<keyword evidence="6" id="KW-0698">rRNA processing</keyword>
<reference evidence="16" key="1">
    <citation type="submission" date="2024-06" db="EMBL/GenBank/DDBJ databases">
        <title>Methylostella associata gen. nov., sp. nov., a novel Ancalomicrobiaceae-affiliated facultatively methylotrophic bacteria that feed on methanotrophs of the genus Methylococcus.</title>
        <authorList>
            <person name="Saltykova V."/>
            <person name="Danilova O.V."/>
            <person name="Oshkin I.Y."/>
            <person name="Belova S.E."/>
            <person name="Pimenov N.V."/>
            <person name="Dedysh S.N."/>
        </authorList>
    </citation>
    <scope>NUCLEOTIDE SEQUENCE</scope>
    <source>
        <strain evidence="16">S20</strain>
    </source>
</reference>
<evidence type="ECO:0000256" key="4">
    <source>
        <dbReference type="ARBA" id="ARBA00012140"/>
    </source>
</evidence>
<dbReference type="GO" id="GO:0003723">
    <property type="term" value="F:RNA binding"/>
    <property type="evidence" value="ECO:0007669"/>
    <property type="project" value="UniProtKB-UniRule"/>
</dbReference>
<evidence type="ECO:0000256" key="10">
    <source>
        <dbReference type="ARBA" id="ARBA00022884"/>
    </source>
</evidence>
<dbReference type="CDD" id="cd02440">
    <property type="entry name" value="AdoMet_MTases"/>
    <property type="match status" value="1"/>
</dbReference>
<keyword evidence="9 14" id="KW-0949">S-adenosyl-L-methionine</keyword>
<dbReference type="PROSITE" id="PS51686">
    <property type="entry name" value="SAM_MT_RSMB_NOP"/>
    <property type="match status" value="1"/>
</dbReference>
<evidence type="ECO:0000256" key="11">
    <source>
        <dbReference type="ARBA" id="ARBA00030399"/>
    </source>
</evidence>
<evidence type="ECO:0000256" key="8">
    <source>
        <dbReference type="ARBA" id="ARBA00022679"/>
    </source>
</evidence>
<dbReference type="AlphaFoldDB" id="A0AAU7XJD5"/>
<keyword evidence="8 14" id="KW-0808">Transferase</keyword>
<comment type="catalytic activity">
    <reaction evidence="13">
        <text>cytidine(967) in 16S rRNA + S-adenosyl-L-methionine = 5-methylcytidine(967) in 16S rRNA + S-adenosyl-L-homocysteine + H(+)</text>
        <dbReference type="Rhea" id="RHEA:42748"/>
        <dbReference type="Rhea" id="RHEA-COMP:10219"/>
        <dbReference type="Rhea" id="RHEA-COMP:10220"/>
        <dbReference type="ChEBI" id="CHEBI:15378"/>
        <dbReference type="ChEBI" id="CHEBI:57856"/>
        <dbReference type="ChEBI" id="CHEBI:59789"/>
        <dbReference type="ChEBI" id="CHEBI:74483"/>
        <dbReference type="ChEBI" id="CHEBI:82748"/>
        <dbReference type="EC" id="2.1.1.176"/>
    </reaction>
</comment>
<dbReference type="FunFam" id="3.40.50.150:FF:000257">
    <property type="entry name" value="16S rRNA methyltransferase"/>
    <property type="match status" value="1"/>
</dbReference>
<proteinExistence type="inferred from homology"/>
<evidence type="ECO:0000313" key="16">
    <source>
        <dbReference type="EMBL" id="XBY46955.1"/>
    </source>
</evidence>
<comment type="function">
    <text evidence="1">Specifically methylates the cytosine at position 967 (m5C967) of 16S rRNA.</text>
</comment>
<protein>
    <recommendedName>
        <fullName evidence="4">16S rRNA (cytosine(967)-C(5))-methyltransferase</fullName>
        <ecNumber evidence="4">2.1.1.176</ecNumber>
    </recommendedName>
    <alternativeName>
        <fullName evidence="11">16S rRNA m5C967 methyltransferase</fullName>
    </alternativeName>
    <alternativeName>
        <fullName evidence="12">rRNA (cytosine-C(5)-)-methyltransferase RsmB</fullName>
    </alternativeName>
</protein>
<dbReference type="Gene3D" id="1.10.940.10">
    <property type="entry name" value="NusB-like"/>
    <property type="match status" value="1"/>
</dbReference>